<keyword evidence="1" id="KW-0472">Membrane</keyword>
<comment type="caution">
    <text evidence="2">The sequence shown here is derived from an EMBL/GenBank/DDBJ whole genome shotgun (WGS) entry which is preliminary data.</text>
</comment>
<sequence length="82" mass="9709">MASLYGSSNKQFLIRVCFKNFMTAGASYFHIFLVFFHHPLYPILIKIKFIWIEMPFLLMAALFETKFSVKKSCELKKHKVKN</sequence>
<accession>A0A316WTZ7</accession>
<dbReference type="AlphaFoldDB" id="A0A316WTZ7"/>
<reference evidence="2 3" key="1">
    <citation type="submission" date="2018-04" db="EMBL/GenBank/DDBJ databases">
        <title>Chryseobacterium oncorhynchi 701B-08T from rainbow trout, and Chryseobacterium viscerum 687B-08T from diseased fish.</title>
        <authorList>
            <person name="Jeong J.-J."/>
            <person name="Lee Y.J."/>
            <person name="Pathiraja D."/>
            <person name="Park B."/>
            <person name="Choi I.-G."/>
            <person name="Kim K.D."/>
        </authorList>
    </citation>
    <scope>NUCLEOTIDE SEQUENCE [LARGE SCALE GENOMIC DNA]</scope>
    <source>
        <strain evidence="2 3">687B-08</strain>
    </source>
</reference>
<keyword evidence="1" id="KW-1133">Transmembrane helix</keyword>
<evidence type="ECO:0000313" key="2">
    <source>
        <dbReference type="EMBL" id="PWN62728.1"/>
    </source>
</evidence>
<proteinExistence type="predicted"/>
<feature type="transmembrane region" description="Helical" evidence="1">
    <location>
        <begin position="43"/>
        <end position="63"/>
    </location>
</feature>
<dbReference type="EMBL" id="PPEG02000003">
    <property type="protein sequence ID" value="PWN62728.1"/>
    <property type="molecule type" value="Genomic_DNA"/>
</dbReference>
<organism evidence="2 3">
    <name type="scientific">Chryseobacterium viscerum</name>
    <dbReference type="NCBI Taxonomy" id="1037377"/>
    <lineage>
        <taxon>Bacteria</taxon>
        <taxon>Pseudomonadati</taxon>
        <taxon>Bacteroidota</taxon>
        <taxon>Flavobacteriia</taxon>
        <taxon>Flavobacteriales</taxon>
        <taxon>Weeksellaceae</taxon>
        <taxon>Chryseobacterium group</taxon>
        <taxon>Chryseobacterium</taxon>
    </lineage>
</organism>
<evidence type="ECO:0000256" key="1">
    <source>
        <dbReference type="SAM" id="Phobius"/>
    </source>
</evidence>
<gene>
    <name evidence="2" type="ORF">C1634_008090</name>
</gene>
<protein>
    <submittedName>
        <fullName evidence="2">Uncharacterized protein</fullName>
    </submittedName>
</protein>
<evidence type="ECO:0000313" key="3">
    <source>
        <dbReference type="Proteomes" id="UP000236413"/>
    </source>
</evidence>
<feature type="transmembrane region" description="Helical" evidence="1">
    <location>
        <begin position="12"/>
        <end position="37"/>
    </location>
</feature>
<dbReference type="Proteomes" id="UP000236413">
    <property type="component" value="Unassembled WGS sequence"/>
</dbReference>
<keyword evidence="1" id="KW-0812">Transmembrane</keyword>
<name>A0A316WTZ7_9FLAO</name>